<dbReference type="RefSeq" id="WP_347963581.1">
    <property type="nucleotide sequence ID" value="NZ_CP154878.1"/>
</dbReference>
<reference evidence="2" key="1">
    <citation type="submission" date="2024-04" db="EMBL/GenBank/DDBJ databases">
        <title>Limosilactobacillus allomucosae sp. nov., a novel species isolated from wild boar faecal samples as a potential probiotics for domestic pigs.</title>
        <authorList>
            <person name="Chen B."/>
        </authorList>
    </citation>
    <scope>NUCLEOTIDE SEQUENCE</scope>
    <source>
        <strain evidence="2">WILCCON 0051</strain>
    </source>
</reference>
<feature type="region of interest" description="Disordered" evidence="1">
    <location>
        <begin position="312"/>
        <end position="332"/>
    </location>
</feature>
<protein>
    <submittedName>
        <fullName evidence="2">Uncharacterized protein</fullName>
    </submittedName>
</protein>
<feature type="compositionally biased region" description="Polar residues" evidence="1">
    <location>
        <begin position="315"/>
        <end position="325"/>
    </location>
</feature>
<name>A0AAU7C5S0_9LACO</name>
<dbReference type="KEGG" id="lalo:ABC765_05190"/>
<gene>
    <name evidence="2" type="ORF">ABC765_05190</name>
</gene>
<dbReference type="EMBL" id="CP154878">
    <property type="protein sequence ID" value="XBG96483.1"/>
    <property type="molecule type" value="Genomic_DNA"/>
</dbReference>
<evidence type="ECO:0000256" key="1">
    <source>
        <dbReference type="SAM" id="MobiDB-lite"/>
    </source>
</evidence>
<proteinExistence type="predicted"/>
<dbReference type="AlphaFoldDB" id="A0AAU7C5S0"/>
<accession>A0AAU7C5S0</accession>
<sequence length="332" mass="37690">MLNPIGLSMHELGRIMTSPPAAANQGIYLAHDLNSNHYFVLDRLNNSDLSQQPFEFETFDDAYAFSKLRERGNMDKEKKQEKKVSPTEIERFAVSRKAQQLLKDGTQTIDAMEKLVDRVSPVVDYGRVNSLLLTQASPEQGFMTKQAWIRHDKNEDLKGVDFDQLEGVKVFVPNAKQPGQPVTFDVGKMYSADEIAAKYPNVKMPAQALVSQRNLMHQSSEPERLGAVVDALRELRVPKPDWVWGRNQIHAVQTHMARHMAFASTGLTNQSFHFSASERKAMANLQPDELQTMFVKSVSLASKINRTASRKLYQMKTQQKMQQPVKTKAKER</sequence>
<evidence type="ECO:0000313" key="2">
    <source>
        <dbReference type="EMBL" id="XBG96483.1"/>
    </source>
</evidence>
<organism evidence="2">
    <name type="scientific">Limosilactobacillus allomucosae</name>
    <dbReference type="NCBI Taxonomy" id="3142938"/>
    <lineage>
        <taxon>Bacteria</taxon>
        <taxon>Bacillati</taxon>
        <taxon>Bacillota</taxon>
        <taxon>Bacilli</taxon>
        <taxon>Lactobacillales</taxon>
        <taxon>Lactobacillaceae</taxon>
        <taxon>Limosilactobacillus</taxon>
    </lineage>
</organism>